<feature type="chain" id="PRO_5012440091" evidence="2">
    <location>
        <begin position="36"/>
        <end position="283"/>
    </location>
</feature>
<organism evidence="4 5">
    <name type="scientific">Azospirillum oryzae</name>
    <dbReference type="NCBI Taxonomy" id="286727"/>
    <lineage>
        <taxon>Bacteria</taxon>
        <taxon>Pseudomonadati</taxon>
        <taxon>Pseudomonadota</taxon>
        <taxon>Alphaproteobacteria</taxon>
        <taxon>Rhodospirillales</taxon>
        <taxon>Azospirillaceae</taxon>
        <taxon>Azospirillum</taxon>
    </lineage>
</organism>
<evidence type="ECO:0000313" key="4">
    <source>
        <dbReference type="EMBL" id="SMF83906.1"/>
    </source>
</evidence>
<dbReference type="Gene3D" id="3.40.190.10">
    <property type="entry name" value="Periplasmic binding protein-like II"/>
    <property type="match status" value="2"/>
</dbReference>
<feature type="domain" description="Solute-binding protein family 3/N-terminal" evidence="3">
    <location>
        <begin position="61"/>
        <end position="283"/>
    </location>
</feature>
<dbReference type="Pfam" id="PF00497">
    <property type="entry name" value="SBP_bac_3"/>
    <property type="match status" value="1"/>
</dbReference>
<evidence type="ECO:0000256" key="1">
    <source>
        <dbReference type="ARBA" id="ARBA00022729"/>
    </source>
</evidence>
<proteinExistence type="predicted"/>
<feature type="signal peptide" evidence="2">
    <location>
        <begin position="1"/>
        <end position="35"/>
    </location>
</feature>
<dbReference type="GO" id="GO:0016836">
    <property type="term" value="F:hydro-lyase activity"/>
    <property type="evidence" value="ECO:0007669"/>
    <property type="project" value="InterPro"/>
</dbReference>
<evidence type="ECO:0000256" key="2">
    <source>
        <dbReference type="SAM" id="SignalP"/>
    </source>
</evidence>
<protein>
    <submittedName>
        <fullName evidence="4">Cyclohexadienyl dehydratase</fullName>
    </submittedName>
</protein>
<gene>
    <name evidence="4" type="ORF">SAMN02982917_5635</name>
</gene>
<accession>A0A1X7HCE1</accession>
<dbReference type="EMBL" id="FXAK01000007">
    <property type="protein sequence ID" value="SMF83906.1"/>
    <property type="molecule type" value="Genomic_DNA"/>
</dbReference>
<dbReference type="CDD" id="cd01069">
    <property type="entry name" value="PBP2_PheC"/>
    <property type="match status" value="1"/>
</dbReference>
<dbReference type="AlphaFoldDB" id="A0A1X7HCE1"/>
<reference evidence="4 5" key="1">
    <citation type="submission" date="2017-04" db="EMBL/GenBank/DDBJ databases">
        <authorList>
            <person name="Afonso C.L."/>
            <person name="Miller P.J."/>
            <person name="Scott M.A."/>
            <person name="Spackman E."/>
            <person name="Goraichik I."/>
            <person name="Dimitrov K.M."/>
            <person name="Suarez D.L."/>
            <person name="Swayne D.E."/>
        </authorList>
    </citation>
    <scope>NUCLEOTIDE SEQUENCE [LARGE SCALE GENOMIC DNA]</scope>
    <source>
        <strain evidence="4 5">A2P</strain>
    </source>
</reference>
<evidence type="ECO:0000259" key="3">
    <source>
        <dbReference type="SMART" id="SM00062"/>
    </source>
</evidence>
<dbReference type="STRING" id="286727.SAMN02982917_5635"/>
<keyword evidence="1 2" id="KW-0732">Signal</keyword>
<dbReference type="PANTHER" id="PTHR35936:SF19">
    <property type="entry name" value="AMINO-ACID-BINDING PROTEIN YXEM-RELATED"/>
    <property type="match status" value="1"/>
</dbReference>
<sequence length="283" mass="30868">MPVHTLRRSGRSLAAAVGAVLVCAVAAMSSTTAVAQTAPAAQAAGTATETSRLDAVLSAGTLRVGTTGDYKPFTYLNPQTQKFEGMDIDLAEAMGKAMGVKVEFVKTTWGTLLPDLLADKYDIAVGGVSVTLERQKKALFSDALMRDGKTPITRCENKDRFQTVADIDKPGVRLIVNPGGTNEKFARAHIHNAQIEVHPDNVTIFDQIVAGKADLMITDAVETRLQQKLHPELCAVHPDKPFDFSEKAFLLPRDIVLKLWIDQWLHQAVATGQYQAVFDRWLK</sequence>
<dbReference type="RefSeq" id="WP_208621248.1">
    <property type="nucleotide sequence ID" value="NZ_FXAK01000007.1"/>
</dbReference>
<evidence type="ECO:0000313" key="5">
    <source>
        <dbReference type="Proteomes" id="UP000192936"/>
    </source>
</evidence>
<dbReference type="PANTHER" id="PTHR35936">
    <property type="entry name" value="MEMBRANE-BOUND LYTIC MUREIN TRANSGLYCOSYLASE F"/>
    <property type="match status" value="1"/>
</dbReference>
<dbReference type="SUPFAM" id="SSF53850">
    <property type="entry name" value="Periplasmic binding protein-like II"/>
    <property type="match status" value="1"/>
</dbReference>
<dbReference type="InterPro" id="IPR037298">
    <property type="entry name" value="PheC_PBP2"/>
</dbReference>
<dbReference type="SMART" id="SM00062">
    <property type="entry name" value="PBPb"/>
    <property type="match status" value="1"/>
</dbReference>
<dbReference type="Proteomes" id="UP000192936">
    <property type="component" value="Unassembled WGS sequence"/>
</dbReference>
<name>A0A1X7HCE1_9PROT</name>
<dbReference type="InterPro" id="IPR001638">
    <property type="entry name" value="Solute-binding_3/MltF_N"/>
</dbReference>